<dbReference type="STRING" id="109895.A0A507DS71"/>
<dbReference type="InterPro" id="IPR008979">
    <property type="entry name" value="Galactose-bd-like_sf"/>
</dbReference>
<dbReference type="AlphaFoldDB" id="A0A507DS71"/>
<dbReference type="SUPFAM" id="SSF117281">
    <property type="entry name" value="Kelch motif"/>
    <property type="match status" value="1"/>
</dbReference>
<dbReference type="Pfam" id="PF06588">
    <property type="entry name" value="Muskelin_N"/>
    <property type="match status" value="1"/>
</dbReference>
<protein>
    <recommendedName>
        <fullName evidence="4">Muskelin N-terminal domain-containing protein</fullName>
    </recommendedName>
</protein>
<proteinExistence type="predicted"/>
<dbReference type="GO" id="GO:0005737">
    <property type="term" value="C:cytoplasm"/>
    <property type="evidence" value="ECO:0007669"/>
    <property type="project" value="TreeGrafter"/>
</dbReference>
<dbReference type="Pfam" id="PF24681">
    <property type="entry name" value="Kelch_KLHDC2_KLHL20_DRC7"/>
    <property type="match status" value="1"/>
</dbReference>
<dbReference type="Gene3D" id="2.60.120.260">
    <property type="entry name" value="Galactose-binding domain-like"/>
    <property type="match status" value="1"/>
</dbReference>
<keyword evidence="2" id="KW-0677">Repeat</keyword>
<dbReference type="PROSITE" id="PS50896">
    <property type="entry name" value="LISH"/>
    <property type="match status" value="1"/>
</dbReference>
<dbReference type="SUPFAM" id="SSF49785">
    <property type="entry name" value="Galactose-binding domain-like"/>
    <property type="match status" value="1"/>
</dbReference>
<name>A0A507DS71_9FUNG</name>
<sequence length="892" mass="101576">MHHCTAPKTTNSACIHPYAQLTLPLPLPLPQRACHSPSQSHHFHTRLTALLLYTIALRISSTCYLHPTPQLLSPTLSPQSSPSTSGLLAHAEGFKAMSGSPDAPDAKRRFQHHPHNMDPNNAESSSSSRSSMSMLKIVPEKLAYDIHSWSSHSASYHPKNITVNKPQDQSSRWSSGSNNQMQHITIKLDRMSIAHTITFGKYHKVHVCNLKEFKVFGGLSPNNMIELLHSGLRNDSEPETFSLKHKANDVLFPCQYIKIVPLLAWGANFNFSIWYVELRGICQAEMVEKAHWDYINYRENEVIRLCLKHFRQRNYMDTFESLQVRTRMQLEDSLLTKLHRDLVINGDFAVAEDLIRQAAERNLFQDYISECMYRPMWKKISPANPDDATPCMRGGHQMAIDTDSGKVYLFGGWDGSKDLSDFWEYDPDTQRWKCISLDTRRQGGPGPRSCHKICFDPKTKQVYTLGRYVDPDSRPNVNLDSDFWSFDVDSAQWTRISGNTATEGGPELIYDHQMVVDSDTQVLYVFGGRTIGPDPNQTIYSGLYAYNIEQHQWKLIRTDNSQPEHSIQLKSRIGHSMLLNPRTRELYIFAGQRNKDYLSDFYVYEIDTDTVHEVSRDYSKQGGPDAGFTQRATIDPDLGEFFVLSGLMREKNTTQETVKNSFWVYNIKKDRWTKVYQNENTGSAYWNSMADKEPCPRFAHQLVYDPKRKCQFLFGGNPGEMGNPNLRLDDFWELWLVRPSPQDVLRHAKFHIRRQKFREMCGVGDPLGALKYLQTELSEVVDHEDGEESQKFRELTQFLFQWKPPGGSSIGGAGAGAPGHHGERTLAAGEQRGVGGLATGLGASERSGRTSGAATDDDAYQSRTELYETLLEYFPDSMREPKDNLVDLVQMK</sequence>
<evidence type="ECO:0000256" key="3">
    <source>
        <dbReference type="SAM" id="MobiDB-lite"/>
    </source>
</evidence>
<keyword evidence="1" id="KW-0880">Kelch repeat</keyword>
<dbReference type="InterPro" id="IPR010565">
    <property type="entry name" value="Muskelin_N"/>
</dbReference>
<feature type="region of interest" description="Disordered" evidence="3">
    <location>
        <begin position="834"/>
        <end position="861"/>
    </location>
</feature>
<feature type="domain" description="Muskelin N-terminal" evidence="4">
    <location>
        <begin position="140"/>
        <end position="333"/>
    </location>
</feature>
<feature type="region of interest" description="Disordered" evidence="3">
    <location>
        <begin position="95"/>
        <end position="131"/>
    </location>
</feature>
<gene>
    <name evidence="5" type="ORF">PhCBS80983_g05976</name>
</gene>
<dbReference type="InterPro" id="IPR052456">
    <property type="entry name" value="CTLH_complex_component"/>
</dbReference>
<dbReference type="PANTHER" id="PTHR15526">
    <property type="entry name" value="MUSKELIN"/>
    <property type="match status" value="1"/>
</dbReference>
<dbReference type="PANTHER" id="PTHR15526:SF5">
    <property type="entry name" value="MUSKELIN"/>
    <property type="match status" value="1"/>
</dbReference>
<dbReference type="InterPro" id="IPR006594">
    <property type="entry name" value="LisH"/>
</dbReference>
<evidence type="ECO:0000256" key="2">
    <source>
        <dbReference type="ARBA" id="ARBA00022737"/>
    </source>
</evidence>
<dbReference type="InterPro" id="IPR015915">
    <property type="entry name" value="Kelch-typ_b-propeller"/>
</dbReference>
<accession>A0A507DS71</accession>
<dbReference type="EMBL" id="QEAQ01000161">
    <property type="protein sequence ID" value="TPX54311.1"/>
    <property type="molecule type" value="Genomic_DNA"/>
</dbReference>
<reference evidence="5 6" key="1">
    <citation type="journal article" date="2019" name="Sci. Rep.">
        <title>Comparative genomics of chytrid fungi reveal insights into the obligate biotrophic and pathogenic lifestyle of Synchytrium endobioticum.</title>
        <authorList>
            <person name="van de Vossenberg B.T.L.H."/>
            <person name="Warris S."/>
            <person name="Nguyen H.D.T."/>
            <person name="van Gent-Pelzer M.P.E."/>
            <person name="Joly D.L."/>
            <person name="van de Geest H.C."/>
            <person name="Bonants P.J.M."/>
            <person name="Smith D.S."/>
            <person name="Levesque C.A."/>
            <person name="van der Lee T.A.J."/>
        </authorList>
    </citation>
    <scope>NUCLEOTIDE SEQUENCE [LARGE SCALE GENOMIC DNA]</scope>
    <source>
        <strain evidence="5 6">CBS 809.83</strain>
    </source>
</reference>
<evidence type="ECO:0000259" key="4">
    <source>
        <dbReference type="Pfam" id="PF06588"/>
    </source>
</evidence>
<evidence type="ECO:0000313" key="5">
    <source>
        <dbReference type="EMBL" id="TPX54311.1"/>
    </source>
</evidence>
<dbReference type="Proteomes" id="UP000318582">
    <property type="component" value="Unassembled WGS sequence"/>
</dbReference>
<dbReference type="Gene3D" id="2.120.10.80">
    <property type="entry name" value="Kelch-type beta propeller"/>
    <property type="match status" value="2"/>
</dbReference>
<organism evidence="5 6">
    <name type="scientific">Powellomyces hirtus</name>
    <dbReference type="NCBI Taxonomy" id="109895"/>
    <lineage>
        <taxon>Eukaryota</taxon>
        <taxon>Fungi</taxon>
        <taxon>Fungi incertae sedis</taxon>
        <taxon>Chytridiomycota</taxon>
        <taxon>Chytridiomycota incertae sedis</taxon>
        <taxon>Chytridiomycetes</taxon>
        <taxon>Spizellomycetales</taxon>
        <taxon>Powellomycetaceae</taxon>
        <taxon>Powellomyces</taxon>
    </lineage>
</organism>
<keyword evidence="6" id="KW-1185">Reference proteome</keyword>
<evidence type="ECO:0000256" key="1">
    <source>
        <dbReference type="ARBA" id="ARBA00022441"/>
    </source>
</evidence>
<comment type="caution">
    <text evidence="5">The sequence shown here is derived from an EMBL/GenBank/DDBJ whole genome shotgun (WGS) entry which is preliminary data.</text>
</comment>
<evidence type="ECO:0000313" key="6">
    <source>
        <dbReference type="Proteomes" id="UP000318582"/>
    </source>
</evidence>